<reference evidence="2 3" key="1">
    <citation type="submission" date="2017-05" db="EMBL/GenBank/DDBJ databases">
        <authorList>
            <person name="Varghese N."/>
            <person name="Submissions S."/>
        </authorList>
    </citation>
    <scope>NUCLEOTIDE SEQUENCE [LARGE SCALE GENOMIC DNA]</scope>
    <source>
        <strain evidence="2 3">DSM 21194</strain>
    </source>
</reference>
<dbReference type="PANTHER" id="PTHR33546:SF1">
    <property type="entry name" value="LARGE, MULTIFUNCTIONAL SECRETED PROTEIN"/>
    <property type="match status" value="1"/>
</dbReference>
<evidence type="ECO:0000313" key="2">
    <source>
        <dbReference type="EMBL" id="SMO62354.1"/>
    </source>
</evidence>
<dbReference type="OrthoDB" id="9814063at2"/>
<sequence length="501" mass="55882">MQNPKIRAVFYFFFLISAGLTGCSKAGWPQEPEVSYRVENIPLPEGLSGEVGALDFMPDGRLIAAFRRGEVMTYHPESKKWTFFASGLQLPLGILAVNKSEVLVMQYAELTRLIDTDGDGRAEQYKKVADDFGISGNYHEFSYGPVRDEEGNLYIALNATSSGGRMRREVARGEINGLGFRSEGMYSAVPYRGWVMQLGPGGELRPYASGFRSPNGLGFDQQDRLLVTDNQGDWVGTSTLYNVRKNHFYGHPASLVWREGWARGKPAELPVEELDAMRTEAAVLFPHDIMANSPTQPLVDDTNGTFGPFSGQVLVGEMNRERIVRVMLEEVGGVLQGAAIPFMDGQGLRKGNNRMAFAPDGSLWVGQNASGWAGDQGIQRIVYTGKQPMDVHDINLTAKGFDLTFTKAVRDSTALRKSNYEVVSYFYKYHREYGSDRTDIKPIKINEVRSSEDSKRISLDIQPMQEGRVYQIRLENLISVTGDTLDNSLICYTVNKLKSRK</sequence>
<dbReference type="InterPro" id="IPR011042">
    <property type="entry name" value="6-blade_b-propeller_TolB-like"/>
</dbReference>
<dbReference type="SUPFAM" id="SSF63829">
    <property type="entry name" value="Calcium-dependent phosphotriesterase"/>
    <property type="match status" value="1"/>
</dbReference>
<dbReference type="PANTHER" id="PTHR33546">
    <property type="entry name" value="LARGE, MULTIFUNCTIONAL SECRETED PROTEIN-RELATED"/>
    <property type="match status" value="1"/>
</dbReference>
<organism evidence="2 3">
    <name type="scientific">Fodinibius sediminis</name>
    <dbReference type="NCBI Taxonomy" id="1214077"/>
    <lineage>
        <taxon>Bacteria</taxon>
        <taxon>Pseudomonadati</taxon>
        <taxon>Balneolota</taxon>
        <taxon>Balneolia</taxon>
        <taxon>Balneolales</taxon>
        <taxon>Balneolaceae</taxon>
        <taxon>Fodinibius</taxon>
    </lineage>
</organism>
<protein>
    <submittedName>
        <fullName evidence="2">Glucose/arabinose dehydrogenase, beta-propeller fold</fullName>
    </submittedName>
</protein>
<dbReference type="Proteomes" id="UP000317593">
    <property type="component" value="Unassembled WGS sequence"/>
</dbReference>
<dbReference type="Pfam" id="PF23500">
    <property type="entry name" value="DUF7133"/>
    <property type="match status" value="1"/>
</dbReference>
<dbReference type="InterPro" id="IPR055557">
    <property type="entry name" value="DUF7133"/>
</dbReference>
<feature type="domain" description="DUF7133" evidence="1">
    <location>
        <begin position="80"/>
        <end position="240"/>
    </location>
</feature>
<evidence type="ECO:0000259" key="1">
    <source>
        <dbReference type="Pfam" id="PF23500"/>
    </source>
</evidence>
<keyword evidence="3" id="KW-1185">Reference proteome</keyword>
<accession>A0A521CSB3</accession>
<name>A0A521CSB3_9BACT</name>
<gene>
    <name evidence="2" type="ORF">SAMN06265218_10766</name>
</gene>
<dbReference type="RefSeq" id="WP_142714324.1">
    <property type="nucleotide sequence ID" value="NZ_FXTH01000007.1"/>
</dbReference>
<dbReference type="Gene3D" id="2.120.10.30">
    <property type="entry name" value="TolB, C-terminal domain"/>
    <property type="match status" value="1"/>
</dbReference>
<evidence type="ECO:0000313" key="3">
    <source>
        <dbReference type="Proteomes" id="UP000317593"/>
    </source>
</evidence>
<dbReference type="AlphaFoldDB" id="A0A521CSB3"/>
<dbReference type="EMBL" id="FXTH01000007">
    <property type="protein sequence ID" value="SMO62354.1"/>
    <property type="molecule type" value="Genomic_DNA"/>
</dbReference>
<dbReference type="PROSITE" id="PS51257">
    <property type="entry name" value="PROKAR_LIPOPROTEIN"/>
    <property type="match status" value="1"/>
</dbReference>
<proteinExistence type="predicted"/>